<dbReference type="EMBL" id="CP012342">
    <property type="protein sequence ID" value="AKV59637.1"/>
    <property type="molecule type" value="Genomic_DNA"/>
</dbReference>
<name>A0A0K1RDY8_9CORY</name>
<organism evidence="1 2">
    <name type="scientific">Corynebacterium riegelii</name>
    <dbReference type="NCBI Taxonomy" id="156976"/>
    <lineage>
        <taxon>Bacteria</taxon>
        <taxon>Bacillati</taxon>
        <taxon>Actinomycetota</taxon>
        <taxon>Actinomycetes</taxon>
        <taxon>Mycobacteriales</taxon>
        <taxon>Corynebacteriaceae</taxon>
        <taxon>Corynebacterium</taxon>
    </lineage>
</organism>
<evidence type="ECO:0000313" key="2">
    <source>
        <dbReference type="Proteomes" id="UP000060016"/>
    </source>
</evidence>
<dbReference type="STRING" id="156976.AK829_11450"/>
<accession>A0A0K1RDY8</accession>
<proteinExistence type="predicted"/>
<dbReference type="Proteomes" id="UP000060016">
    <property type="component" value="Chromosome"/>
</dbReference>
<reference evidence="1 2" key="1">
    <citation type="submission" date="2015-08" db="EMBL/GenBank/DDBJ databases">
        <authorList>
            <person name="Babu N.S."/>
            <person name="Beckwith C.J."/>
            <person name="Beseler K.G."/>
            <person name="Brison A."/>
            <person name="Carone J.V."/>
            <person name="Caskin T.P."/>
            <person name="Diamond M."/>
            <person name="Durham M.E."/>
            <person name="Foxe J.M."/>
            <person name="Go M."/>
            <person name="Henderson B.A."/>
            <person name="Jones I.B."/>
            <person name="McGettigan J.A."/>
            <person name="Micheletti S.J."/>
            <person name="Nasrallah M.E."/>
            <person name="Ortiz D."/>
            <person name="Piller C.R."/>
            <person name="Privatt S.R."/>
            <person name="Schneider S.L."/>
            <person name="Sharp S."/>
            <person name="Smith T.C."/>
            <person name="Stanton J.D."/>
            <person name="Ullery H.E."/>
            <person name="Wilson R.J."/>
            <person name="Serrano M.G."/>
            <person name="Buck G."/>
            <person name="Lee V."/>
            <person name="Wang Y."/>
            <person name="Carvalho R."/>
            <person name="Voegtly L."/>
            <person name="Shi R."/>
            <person name="Duckworth R."/>
            <person name="Johnson A."/>
            <person name="Loviza R."/>
            <person name="Walstead R."/>
            <person name="Shah Z."/>
            <person name="Kiflezghi M."/>
            <person name="Wade K."/>
            <person name="Ball S.L."/>
            <person name="Bradley K.W."/>
            <person name="Asai D.J."/>
            <person name="Bowman C.A."/>
            <person name="Russell D.A."/>
            <person name="Pope W.H."/>
            <person name="Jacobs-Sera D."/>
            <person name="Hendrix R.W."/>
            <person name="Hatfull G.F."/>
        </authorList>
    </citation>
    <scope>NUCLEOTIDE SEQUENCE [LARGE SCALE GENOMIC DNA]</scope>
    <source>
        <strain evidence="1 2">PUDD_83A45</strain>
    </source>
</reference>
<protein>
    <submittedName>
        <fullName evidence="1">Uncharacterized protein</fullName>
    </submittedName>
</protein>
<dbReference type="KEGG" id="crie:AK829_11450"/>
<dbReference type="PATRIC" id="fig|156976.3.peg.2311"/>
<evidence type="ECO:0000313" key="1">
    <source>
        <dbReference type="EMBL" id="AKV59637.1"/>
    </source>
</evidence>
<gene>
    <name evidence="1" type="ORF">AK829_11450</name>
</gene>
<dbReference type="AlphaFoldDB" id="A0A0K1RDY8"/>
<sequence length="112" mass="13555">MTCQKIRFKELRKYLLQKQGNRCAYCERSIGLQESRRKGYVELLKAATKKARVPANRQRKSHDVCVGVPIWGSWYREWSVIVANYEQIIWSRSLFVQYRRYILVTIQHCEWR</sequence>
<keyword evidence="2" id="KW-1185">Reference proteome</keyword>